<evidence type="ECO:0008006" key="3">
    <source>
        <dbReference type="Google" id="ProtNLM"/>
    </source>
</evidence>
<gene>
    <name evidence="1" type="ORF">LJ656_15165</name>
</gene>
<sequence length="80" mass="9495">MRSNALRNKIDRATKRHDETLLFEFPKQLVNTRSTRITRRIAQSRLNKVLYERSNANRKQEFSSANSFIAREKMVQTVLN</sequence>
<evidence type="ECO:0000313" key="1">
    <source>
        <dbReference type="EMBL" id="MCC8393935.1"/>
    </source>
</evidence>
<dbReference type="Proteomes" id="UP001431019">
    <property type="component" value="Unassembled WGS sequence"/>
</dbReference>
<dbReference type="EMBL" id="JAJITD010000007">
    <property type="protein sequence ID" value="MCC8393935.1"/>
    <property type="molecule type" value="Genomic_DNA"/>
</dbReference>
<name>A0ABS8JVK6_9BURK</name>
<protein>
    <recommendedName>
        <fullName evidence="3">Transposase</fullName>
    </recommendedName>
</protein>
<proteinExistence type="predicted"/>
<organism evidence="1 2">
    <name type="scientific">Paraburkholderia sejongensis</name>
    <dbReference type="NCBI Taxonomy" id="2886946"/>
    <lineage>
        <taxon>Bacteria</taxon>
        <taxon>Pseudomonadati</taxon>
        <taxon>Pseudomonadota</taxon>
        <taxon>Betaproteobacteria</taxon>
        <taxon>Burkholderiales</taxon>
        <taxon>Burkholderiaceae</taxon>
        <taxon>Paraburkholderia</taxon>
    </lineage>
</organism>
<dbReference type="RefSeq" id="WP_230510232.1">
    <property type="nucleotide sequence ID" value="NZ_JAJITD010000007.1"/>
</dbReference>
<comment type="caution">
    <text evidence="1">The sequence shown here is derived from an EMBL/GenBank/DDBJ whole genome shotgun (WGS) entry which is preliminary data.</text>
</comment>
<reference evidence="1 2" key="1">
    <citation type="submission" date="2021-11" db="EMBL/GenBank/DDBJ databases">
        <authorList>
            <person name="Oh E.-T."/>
            <person name="Kim S.-B."/>
        </authorList>
    </citation>
    <scope>NUCLEOTIDE SEQUENCE [LARGE SCALE GENOMIC DNA]</scope>
    <source>
        <strain evidence="1 2">MMS20-SJTR3</strain>
    </source>
</reference>
<keyword evidence="2" id="KW-1185">Reference proteome</keyword>
<accession>A0ABS8JVK6</accession>
<evidence type="ECO:0000313" key="2">
    <source>
        <dbReference type="Proteomes" id="UP001431019"/>
    </source>
</evidence>